<dbReference type="AlphaFoldDB" id="A0A392VWP1"/>
<name>A0A392VWP1_9FABA</name>
<sequence>SEASARDSDELADSRQFSPGAISVCRCLASAR</sequence>
<dbReference type="EMBL" id="LXQA011306087">
    <property type="protein sequence ID" value="MCI92626.1"/>
    <property type="molecule type" value="Genomic_DNA"/>
</dbReference>
<comment type="caution">
    <text evidence="1">The sequence shown here is derived from an EMBL/GenBank/DDBJ whole genome shotgun (WGS) entry which is preliminary data.</text>
</comment>
<proteinExistence type="predicted"/>
<accession>A0A392VWP1</accession>
<evidence type="ECO:0000313" key="2">
    <source>
        <dbReference type="Proteomes" id="UP000265520"/>
    </source>
</evidence>
<feature type="non-terminal residue" evidence="1">
    <location>
        <position position="1"/>
    </location>
</feature>
<evidence type="ECO:0000313" key="1">
    <source>
        <dbReference type="EMBL" id="MCI92626.1"/>
    </source>
</evidence>
<reference evidence="1 2" key="1">
    <citation type="journal article" date="2018" name="Front. Plant Sci.">
        <title>Red Clover (Trifolium pratense) and Zigzag Clover (T. medium) - A Picture of Genomic Similarities and Differences.</title>
        <authorList>
            <person name="Dluhosova J."/>
            <person name="Istvanek J."/>
            <person name="Nedelnik J."/>
            <person name="Repkova J."/>
        </authorList>
    </citation>
    <scope>NUCLEOTIDE SEQUENCE [LARGE SCALE GENOMIC DNA]</scope>
    <source>
        <strain evidence="2">cv. 10/8</strain>
        <tissue evidence="1">Leaf</tissue>
    </source>
</reference>
<organism evidence="1 2">
    <name type="scientific">Trifolium medium</name>
    <dbReference type="NCBI Taxonomy" id="97028"/>
    <lineage>
        <taxon>Eukaryota</taxon>
        <taxon>Viridiplantae</taxon>
        <taxon>Streptophyta</taxon>
        <taxon>Embryophyta</taxon>
        <taxon>Tracheophyta</taxon>
        <taxon>Spermatophyta</taxon>
        <taxon>Magnoliopsida</taxon>
        <taxon>eudicotyledons</taxon>
        <taxon>Gunneridae</taxon>
        <taxon>Pentapetalae</taxon>
        <taxon>rosids</taxon>
        <taxon>fabids</taxon>
        <taxon>Fabales</taxon>
        <taxon>Fabaceae</taxon>
        <taxon>Papilionoideae</taxon>
        <taxon>50 kb inversion clade</taxon>
        <taxon>NPAAA clade</taxon>
        <taxon>Hologalegina</taxon>
        <taxon>IRL clade</taxon>
        <taxon>Trifolieae</taxon>
        <taxon>Trifolium</taxon>
    </lineage>
</organism>
<protein>
    <submittedName>
        <fullName evidence="1">Uncharacterized protein</fullName>
    </submittedName>
</protein>
<dbReference type="Proteomes" id="UP000265520">
    <property type="component" value="Unassembled WGS sequence"/>
</dbReference>
<keyword evidence="2" id="KW-1185">Reference proteome</keyword>